<dbReference type="Proteomes" id="UP000233837">
    <property type="component" value="Unassembled WGS sequence"/>
</dbReference>
<evidence type="ECO:0000313" key="2">
    <source>
        <dbReference type="Proteomes" id="UP000233837"/>
    </source>
</evidence>
<reference evidence="1 2" key="2">
    <citation type="journal article" date="2017" name="Nature">
        <title>The Apostasia genome and the evolution of orchids.</title>
        <authorList>
            <person name="Zhang G.Q."/>
            <person name="Liu K.W."/>
            <person name="Li Z."/>
            <person name="Lohaus R."/>
            <person name="Hsiao Y.Y."/>
            <person name="Niu S.C."/>
            <person name="Wang J.Y."/>
            <person name="Lin Y.C."/>
            <person name="Xu Q."/>
            <person name="Chen L.J."/>
            <person name="Yoshida K."/>
            <person name="Fujiwara S."/>
            <person name="Wang Z.W."/>
            <person name="Zhang Y.Q."/>
            <person name="Mitsuda N."/>
            <person name="Wang M."/>
            <person name="Liu G.H."/>
            <person name="Pecoraro L."/>
            <person name="Huang H.X."/>
            <person name="Xiao X.J."/>
            <person name="Lin M."/>
            <person name="Wu X.Y."/>
            <person name="Wu W.L."/>
            <person name="Chen Y.Y."/>
            <person name="Chang S.B."/>
            <person name="Sakamoto S."/>
            <person name="Ohme-Takagi M."/>
            <person name="Yagi M."/>
            <person name="Zeng S.J."/>
            <person name="Shen C.Y."/>
            <person name="Yeh C.M."/>
            <person name="Luo Y.B."/>
            <person name="Tsai W.C."/>
            <person name="Van de Peer Y."/>
            <person name="Liu Z.J."/>
        </authorList>
    </citation>
    <scope>NUCLEOTIDE SEQUENCE [LARGE SCALE GENOMIC DNA]</scope>
    <source>
        <tissue evidence="1">The whole plant</tissue>
    </source>
</reference>
<protein>
    <submittedName>
        <fullName evidence="1">Uncharacterized protein</fullName>
    </submittedName>
</protein>
<proteinExistence type="predicted"/>
<organism evidence="1 2">
    <name type="scientific">Dendrobium catenatum</name>
    <dbReference type="NCBI Taxonomy" id="906689"/>
    <lineage>
        <taxon>Eukaryota</taxon>
        <taxon>Viridiplantae</taxon>
        <taxon>Streptophyta</taxon>
        <taxon>Embryophyta</taxon>
        <taxon>Tracheophyta</taxon>
        <taxon>Spermatophyta</taxon>
        <taxon>Magnoliopsida</taxon>
        <taxon>Liliopsida</taxon>
        <taxon>Asparagales</taxon>
        <taxon>Orchidaceae</taxon>
        <taxon>Epidendroideae</taxon>
        <taxon>Malaxideae</taxon>
        <taxon>Dendrobiinae</taxon>
        <taxon>Dendrobium</taxon>
    </lineage>
</organism>
<dbReference type="InterPro" id="IPR043459">
    <property type="entry name" value="NFD6/NOXY2-like"/>
</dbReference>
<dbReference type="PANTHER" id="PTHR33156">
    <property type="entry name" value="OS02G0230000 PROTEIN"/>
    <property type="match status" value="1"/>
</dbReference>
<dbReference type="EMBL" id="KZ503432">
    <property type="protein sequence ID" value="PKU64149.1"/>
    <property type="molecule type" value="Genomic_DNA"/>
</dbReference>
<dbReference type="PANTHER" id="PTHR33156:SF37">
    <property type="entry name" value="PROTEIN NUCLEAR FUSION DEFECTIVE 6, CHLOROPLASTIC_MITOCHONDRIAL"/>
    <property type="match status" value="1"/>
</dbReference>
<accession>A0A2I0VL59</accession>
<dbReference type="AlphaFoldDB" id="A0A2I0VL59"/>
<name>A0A2I0VL59_9ASPA</name>
<keyword evidence="2" id="KW-1185">Reference proteome</keyword>
<gene>
    <name evidence="1" type="ORF">MA16_Dca025767</name>
</gene>
<reference evidence="1 2" key="1">
    <citation type="journal article" date="2016" name="Sci. Rep.">
        <title>The Dendrobium catenatum Lindl. genome sequence provides insights into polysaccharide synthase, floral development and adaptive evolution.</title>
        <authorList>
            <person name="Zhang G.Q."/>
            <person name="Xu Q."/>
            <person name="Bian C."/>
            <person name="Tsai W.C."/>
            <person name="Yeh C.M."/>
            <person name="Liu K.W."/>
            <person name="Yoshida K."/>
            <person name="Zhang L.S."/>
            <person name="Chang S.B."/>
            <person name="Chen F."/>
            <person name="Shi Y."/>
            <person name="Su Y.Y."/>
            <person name="Zhang Y.Q."/>
            <person name="Chen L.J."/>
            <person name="Yin Y."/>
            <person name="Lin M."/>
            <person name="Huang H."/>
            <person name="Deng H."/>
            <person name="Wang Z.W."/>
            <person name="Zhu S.L."/>
            <person name="Zhao X."/>
            <person name="Deng C."/>
            <person name="Niu S.C."/>
            <person name="Huang J."/>
            <person name="Wang M."/>
            <person name="Liu G.H."/>
            <person name="Yang H.J."/>
            <person name="Xiao X.J."/>
            <person name="Hsiao Y.Y."/>
            <person name="Wu W.L."/>
            <person name="Chen Y.Y."/>
            <person name="Mitsuda N."/>
            <person name="Ohme-Takagi M."/>
            <person name="Luo Y.B."/>
            <person name="Van de Peer Y."/>
            <person name="Liu Z.J."/>
        </authorList>
    </citation>
    <scope>NUCLEOTIDE SEQUENCE [LARGE SCALE GENOMIC DNA]</scope>
    <source>
        <tissue evidence="1">The whole plant</tissue>
    </source>
</reference>
<sequence length="238" mass="25331">MLGTGCDFVKQNRVEVGTVGNEKLSQLANVADIAPSSEPIVLVPMVPIEFFHALDVGHVVVPIPGVTDNPLVPPRDLPVSVNIGSMVGIKGLDHLPIVSNVNQVEVLKGSCDVNKEIVLSSNPNCKHSKKQLKMASMCRSAALAAVRASSLRSQILLPKASPSRLASPLFGRSLASALGTVDSLWPLHNAVASARLISNIAVDSSCWSWPSQAFKRQPVRNYSVGYDSSEKHGGNELL</sequence>
<evidence type="ECO:0000313" key="1">
    <source>
        <dbReference type="EMBL" id="PKU64149.1"/>
    </source>
</evidence>